<evidence type="ECO:0000256" key="5">
    <source>
        <dbReference type="ARBA" id="ARBA00023239"/>
    </source>
</evidence>
<evidence type="ECO:0000256" key="1">
    <source>
        <dbReference type="ARBA" id="ARBA00005031"/>
    </source>
</evidence>
<comment type="similarity">
    <text evidence="2">Belongs to the enolase family.</text>
</comment>
<dbReference type="GO" id="GO:0006096">
    <property type="term" value="P:glycolytic process"/>
    <property type="evidence" value="ECO:0007669"/>
    <property type="project" value="UniProtKB-UniPathway"/>
</dbReference>
<feature type="domain" description="Enolase C-terminal TIM barrel" evidence="6">
    <location>
        <begin position="1"/>
        <end position="36"/>
    </location>
</feature>
<dbReference type="EC" id="4.2.1.11" evidence="3"/>
<dbReference type="SUPFAM" id="SSF51604">
    <property type="entry name" value="Enolase C-terminal domain-like"/>
    <property type="match status" value="1"/>
</dbReference>
<proteinExistence type="inferred from homology"/>
<protein>
    <recommendedName>
        <fullName evidence="3">phosphopyruvate hydratase</fullName>
        <ecNumber evidence="3">4.2.1.11</ecNumber>
    </recommendedName>
</protein>
<dbReference type="AlphaFoldDB" id="T1C830"/>
<comment type="caution">
    <text evidence="7">The sequence shown here is derived from an EMBL/GenBank/DDBJ whole genome shotgun (WGS) entry which is preliminary data.</text>
</comment>
<comment type="pathway">
    <text evidence="1">Carbohydrate degradation; glycolysis; pyruvate from D-glyceraldehyde 3-phosphate: step 4/5.</text>
</comment>
<dbReference type="EMBL" id="AUZY01004851">
    <property type="protein sequence ID" value="EQD61524.1"/>
    <property type="molecule type" value="Genomic_DNA"/>
</dbReference>
<evidence type="ECO:0000313" key="7">
    <source>
        <dbReference type="EMBL" id="EQD61524.1"/>
    </source>
</evidence>
<evidence type="ECO:0000259" key="6">
    <source>
        <dbReference type="Pfam" id="PF00113"/>
    </source>
</evidence>
<dbReference type="Pfam" id="PF00113">
    <property type="entry name" value="Enolase_C"/>
    <property type="match status" value="1"/>
</dbReference>
<dbReference type="GO" id="GO:0004634">
    <property type="term" value="F:phosphopyruvate hydratase activity"/>
    <property type="evidence" value="ECO:0007669"/>
    <property type="project" value="UniProtKB-EC"/>
</dbReference>
<accession>T1C830</accession>
<dbReference type="InterPro" id="IPR036849">
    <property type="entry name" value="Enolase-like_C_sf"/>
</dbReference>
<keyword evidence="5 7" id="KW-0456">Lyase</keyword>
<dbReference type="UniPathway" id="UPA00109">
    <property type="reaction ID" value="UER00187"/>
</dbReference>
<evidence type="ECO:0000256" key="2">
    <source>
        <dbReference type="ARBA" id="ARBA00009604"/>
    </source>
</evidence>
<evidence type="ECO:0000256" key="4">
    <source>
        <dbReference type="ARBA" id="ARBA00023152"/>
    </source>
</evidence>
<reference evidence="7" key="1">
    <citation type="submission" date="2013-08" db="EMBL/GenBank/DDBJ databases">
        <authorList>
            <person name="Mendez C."/>
            <person name="Richter M."/>
            <person name="Ferrer M."/>
            <person name="Sanchez J."/>
        </authorList>
    </citation>
    <scope>NUCLEOTIDE SEQUENCE</scope>
</reference>
<keyword evidence="4" id="KW-0324">Glycolysis</keyword>
<name>T1C830_9ZZZZ</name>
<evidence type="ECO:0000256" key="3">
    <source>
        <dbReference type="ARBA" id="ARBA00012058"/>
    </source>
</evidence>
<reference evidence="7" key="2">
    <citation type="journal article" date="2014" name="ISME J.">
        <title>Microbial stratification in low pH oxic and suboxic macroscopic growths along an acid mine drainage.</title>
        <authorList>
            <person name="Mendez-Garcia C."/>
            <person name="Mesa V."/>
            <person name="Sprenger R.R."/>
            <person name="Richter M."/>
            <person name="Diez M.S."/>
            <person name="Solano J."/>
            <person name="Bargiela R."/>
            <person name="Golyshina O.V."/>
            <person name="Manteca A."/>
            <person name="Ramos J.L."/>
            <person name="Gallego J.R."/>
            <person name="Llorente I."/>
            <person name="Martins Dos Santos V.A."/>
            <person name="Jensen O.N."/>
            <person name="Pelaez A.I."/>
            <person name="Sanchez J."/>
            <person name="Ferrer M."/>
        </authorList>
    </citation>
    <scope>NUCLEOTIDE SEQUENCE</scope>
</reference>
<organism evidence="7">
    <name type="scientific">mine drainage metagenome</name>
    <dbReference type="NCBI Taxonomy" id="410659"/>
    <lineage>
        <taxon>unclassified sequences</taxon>
        <taxon>metagenomes</taxon>
        <taxon>ecological metagenomes</taxon>
    </lineage>
</organism>
<sequence length="48" mass="5254">MKTGSVARSERIAKYNQLLRIEEDLGEAASYLGHQALPLHNVVTGMQG</sequence>
<gene>
    <name evidence="7" type="ORF">B1B_07614</name>
</gene>
<dbReference type="Gene3D" id="3.20.20.120">
    <property type="entry name" value="Enolase-like C-terminal domain"/>
    <property type="match status" value="1"/>
</dbReference>
<dbReference type="InterPro" id="IPR020810">
    <property type="entry name" value="Enolase_C"/>
</dbReference>